<feature type="region of interest" description="Disordered" evidence="2">
    <location>
        <begin position="87"/>
        <end position="311"/>
    </location>
</feature>
<feature type="compositionally biased region" description="Basic and acidic residues" evidence="2">
    <location>
        <begin position="114"/>
        <end position="151"/>
    </location>
</feature>
<keyword evidence="4" id="KW-1185">Reference proteome</keyword>
<organism evidence="3 4">
    <name type="scientific">Bondarzewia mesenterica</name>
    <dbReference type="NCBI Taxonomy" id="1095465"/>
    <lineage>
        <taxon>Eukaryota</taxon>
        <taxon>Fungi</taxon>
        <taxon>Dikarya</taxon>
        <taxon>Basidiomycota</taxon>
        <taxon>Agaricomycotina</taxon>
        <taxon>Agaricomycetes</taxon>
        <taxon>Russulales</taxon>
        <taxon>Bondarzewiaceae</taxon>
        <taxon>Bondarzewia</taxon>
    </lineage>
</organism>
<evidence type="ECO:0000256" key="1">
    <source>
        <dbReference type="SAM" id="Coils"/>
    </source>
</evidence>
<gene>
    <name evidence="3" type="ORF">EW146_g988</name>
</gene>
<feature type="compositionally biased region" description="Pro residues" evidence="2">
    <location>
        <begin position="217"/>
        <end position="231"/>
    </location>
</feature>
<comment type="caution">
    <text evidence="3">The sequence shown here is derived from an EMBL/GenBank/DDBJ whole genome shotgun (WGS) entry which is preliminary data.</text>
</comment>
<feature type="compositionally biased region" description="Basic residues" evidence="2">
    <location>
        <begin position="156"/>
        <end position="167"/>
    </location>
</feature>
<protein>
    <submittedName>
        <fullName evidence="3">Uncharacterized protein</fullName>
    </submittedName>
</protein>
<accession>A0A4S4M5A2</accession>
<keyword evidence="1" id="KW-0175">Coiled coil</keyword>
<feature type="coiled-coil region" evidence="1">
    <location>
        <begin position="393"/>
        <end position="427"/>
    </location>
</feature>
<dbReference type="OrthoDB" id="3269397at2759"/>
<dbReference type="EMBL" id="SGPL01000023">
    <property type="protein sequence ID" value="THH20364.1"/>
    <property type="molecule type" value="Genomic_DNA"/>
</dbReference>
<dbReference type="AlphaFoldDB" id="A0A4S4M5A2"/>
<evidence type="ECO:0000313" key="4">
    <source>
        <dbReference type="Proteomes" id="UP000310158"/>
    </source>
</evidence>
<dbReference type="Proteomes" id="UP000310158">
    <property type="component" value="Unassembled WGS sequence"/>
</dbReference>
<name>A0A4S4M5A2_9AGAM</name>
<proteinExistence type="predicted"/>
<feature type="compositionally biased region" description="Basic residues" evidence="2">
    <location>
        <begin position="286"/>
        <end position="302"/>
    </location>
</feature>
<sequence>MSLIPDIGTIQEPEMIEKDTMIGMEMHQGASESFVPAQTDVALIQGPMTGGLATRADRSAVVRIFVETMIDGTLTAIATDEGILSRRLASRRPASPPPRPRGYSPGPSHRHGSRDHSPGARFEPDSPRSTDSRRLIPRDRGPWDRSDRESPARSPSPRHTHRTHSRSRSRDSVRTDDDHRNIKSRLPPRHTSESPISKQSPPPSASPARPRSRSRSPAPPTPSPLPSPPSPVLVIQEQHNKPTPTPASSRDKGKAKEEHDGDGDIKMKVEPPRSPPRNPKELERALRRRSRSPPTGPRHHLKTLTGHATEAPLPSHNLHEAGKSHGFRWTPNTGAQTRMDVDSPKVETPQSQLVLPPIPVYNPLAKSGAHDFTRLETAHAHVASDYVQNAQKLRRARIELEFATIDLRAAEQRREVADAQLEQARAGMLGIDATPVPVS</sequence>
<reference evidence="3 4" key="1">
    <citation type="submission" date="2019-02" db="EMBL/GenBank/DDBJ databases">
        <title>Genome sequencing of the rare red list fungi Bondarzewia mesenterica.</title>
        <authorList>
            <person name="Buettner E."/>
            <person name="Kellner H."/>
        </authorList>
    </citation>
    <scope>NUCLEOTIDE SEQUENCE [LARGE SCALE GENOMIC DNA]</scope>
    <source>
        <strain evidence="3 4">DSM 108281</strain>
    </source>
</reference>
<evidence type="ECO:0000313" key="3">
    <source>
        <dbReference type="EMBL" id="THH20364.1"/>
    </source>
</evidence>
<feature type="compositionally biased region" description="Basic and acidic residues" evidence="2">
    <location>
        <begin position="168"/>
        <end position="181"/>
    </location>
</feature>
<evidence type="ECO:0000256" key="2">
    <source>
        <dbReference type="SAM" id="MobiDB-lite"/>
    </source>
</evidence>
<feature type="compositionally biased region" description="Basic and acidic residues" evidence="2">
    <location>
        <begin position="249"/>
        <end position="271"/>
    </location>
</feature>